<dbReference type="AlphaFoldDB" id="A0A418YDP0"/>
<dbReference type="InterPro" id="IPR001647">
    <property type="entry name" value="HTH_TetR"/>
</dbReference>
<dbReference type="InterPro" id="IPR036271">
    <property type="entry name" value="Tet_transcr_reg_TetR-rel_C_sf"/>
</dbReference>
<dbReference type="GO" id="GO:0003677">
    <property type="term" value="F:DNA binding"/>
    <property type="evidence" value="ECO:0007669"/>
    <property type="project" value="UniProtKB-UniRule"/>
</dbReference>
<evidence type="ECO:0000256" key="2">
    <source>
        <dbReference type="ARBA" id="ARBA00023125"/>
    </source>
</evidence>
<dbReference type="PANTHER" id="PTHR47506">
    <property type="entry name" value="TRANSCRIPTIONAL REGULATORY PROTEIN"/>
    <property type="match status" value="1"/>
</dbReference>
<keyword evidence="1" id="KW-0805">Transcription regulation</keyword>
<dbReference type="PROSITE" id="PS01081">
    <property type="entry name" value="HTH_TETR_1"/>
    <property type="match status" value="1"/>
</dbReference>
<organism evidence="6 7">
    <name type="scientific">Motilimonas pumila</name>
    <dbReference type="NCBI Taxonomy" id="2303987"/>
    <lineage>
        <taxon>Bacteria</taxon>
        <taxon>Pseudomonadati</taxon>
        <taxon>Pseudomonadota</taxon>
        <taxon>Gammaproteobacteria</taxon>
        <taxon>Alteromonadales</taxon>
        <taxon>Alteromonadales genera incertae sedis</taxon>
        <taxon>Motilimonas</taxon>
    </lineage>
</organism>
<accession>A0A418YDP0</accession>
<feature type="domain" description="HTH tetR-type" evidence="5">
    <location>
        <begin position="14"/>
        <end position="74"/>
    </location>
</feature>
<dbReference type="Gene3D" id="1.10.10.60">
    <property type="entry name" value="Homeodomain-like"/>
    <property type="match status" value="1"/>
</dbReference>
<reference evidence="6 7" key="2">
    <citation type="submission" date="2019-01" db="EMBL/GenBank/DDBJ databases">
        <title>Motilimonas pumilus sp. nov., isolated from the gut of sea cucumber (Apostichopus japonicus).</title>
        <authorList>
            <person name="Wang F.-Q."/>
            <person name="Ren L.-H."/>
            <person name="Lin Y.-W."/>
            <person name="Sun G.-H."/>
            <person name="Du Z.-J."/>
            <person name="Zhao J.-X."/>
            <person name="Liu X.-J."/>
            <person name="Liu L.-J."/>
        </authorList>
    </citation>
    <scope>NUCLEOTIDE SEQUENCE [LARGE SCALE GENOMIC DNA]</scope>
    <source>
        <strain evidence="6 7">PLHSC7-2</strain>
    </source>
</reference>
<keyword evidence="2 4" id="KW-0238">DNA-binding</keyword>
<evidence type="ECO:0000259" key="5">
    <source>
        <dbReference type="PROSITE" id="PS50977"/>
    </source>
</evidence>
<evidence type="ECO:0000313" key="6">
    <source>
        <dbReference type="EMBL" id="RJG42600.1"/>
    </source>
</evidence>
<keyword evidence="7" id="KW-1185">Reference proteome</keyword>
<dbReference type="PANTHER" id="PTHR47506:SF7">
    <property type="entry name" value="TRANSCRIPTIONAL REGULATORY PROTEIN"/>
    <property type="match status" value="1"/>
</dbReference>
<protein>
    <submittedName>
        <fullName evidence="6">TetR family transcriptional regulator</fullName>
    </submittedName>
</protein>
<evidence type="ECO:0000313" key="7">
    <source>
        <dbReference type="Proteomes" id="UP000283255"/>
    </source>
</evidence>
<comment type="caution">
    <text evidence="6">The sequence shown here is derived from an EMBL/GenBank/DDBJ whole genome shotgun (WGS) entry which is preliminary data.</text>
</comment>
<dbReference type="EMBL" id="QZCH01000015">
    <property type="protein sequence ID" value="RJG42600.1"/>
    <property type="molecule type" value="Genomic_DNA"/>
</dbReference>
<dbReference type="InterPro" id="IPR009057">
    <property type="entry name" value="Homeodomain-like_sf"/>
</dbReference>
<dbReference type="SUPFAM" id="SSF46689">
    <property type="entry name" value="Homeodomain-like"/>
    <property type="match status" value="1"/>
</dbReference>
<keyword evidence="3" id="KW-0804">Transcription</keyword>
<dbReference type="PRINTS" id="PR00455">
    <property type="entry name" value="HTHTETR"/>
</dbReference>
<dbReference type="PROSITE" id="PS50977">
    <property type="entry name" value="HTH_TETR_2"/>
    <property type="match status" value="1"/>
</dbReference>
<evidence type="ECO:0000256" key="3">
    <source>
        <dbReference type="ARBA" id="ARBA00023163"/>
    </source>
</evidence>
<reference evidence="6 7" key="1">
    <citation type="submission" date="2018-09" db="EMBL/GenBank/DDBJ databases">
        <authorList>
            <person name="Wang F."/>
        </authorList>
    </citation>
    <scope>NUCLEOTIDE SEQUENCE [LARGE SCALE GENOMIC DNA]</scope>
    <source>
        <strain evidence="6 7">PLHSC7-2</strain>
    </source>
</reference>
<dbReference type="InterPro" id="IPR023772">
    <property type="entry name" value="DNA-bd_HTH_TetR-type_CS"/>
</dbReference>
<gene>
    <name evidence="6" type="ORF">D1Z90_12075</name>
</gene>
<proteinExistence type="predicted"/>
<dbReference type="Gene3D" id="1.10.357.10">
    <property type="entry name" value="Tetracycline Repressor, domain 2"/>
    <property type="match status" value="1"/>
</dbReference>
<feature type="DNA-binding region" description="H-T-H motif" evidence="4">
    <location>
        <begin position="37"/>
        <end position="56"/>
    </location>
</feature>
<name>A0A418YDP0_9GAMM</name>
<sequence>MEVAILAWDPAHKSQTRQKILRSAGELFTLKGFKQVSINDVMTHAGLTRGAFYAHFDNKSELYAEAIVFAAKDAKNQRLGQAQCDQASDTMAKLLQAYISIEHAQKAQSPCPLAFLISDIGISQPQAQASYAKVLRGLIEQLSSSSGQSMQQSMQAAIAMIGGVALARATADSELSQQLIDAALASAKSAINV</sequence>
<dbReference type="SUPFAM" id="SSF48498">
    <property type="entry name" value="Tetracyclin repressor-like, C-terminal domain"/>
    <property type="match status" value="1"/>
</dbReference>
<evidence type="ECO:0000256" key="4">
    <source>
        <dbReference type="PROSITE-ProRule" id="PRU00335"/>
    </source>
</evidence>
<dbReference type="Proteomes" id="UP000283255">
    <property type="component" value="Unassembled WGS sequence"/>
</dbReference>
<evidence type="ECO:0000256" key="1">
    <source>
        <dbReference type="ARBA" id="ARBA00023015"/>
    </source>
</evidence>
<dbReference type="Pfam" id="PF00440">
    <property type="entry name" value="TetR_N"/>
    <property type="match status" value="1"/>
</dbReference>